<dbReference type="GO" id="GO:0004049">
    <property type="term" value="F:anthranilate synthase activity"/>
    <property type="evidence" value="ECO:0007669"/>
    <property type="project" value="UniProtKB-EC"/>
</dbReference>
<evidence type="ECO:0000256" key="1">
    <source>
        <dbReference type="ARBA" id="ARBA00001946"/>
    </source>
</evidence>
<comment type="subunit">
    <text evidence="2">Heterotetramer consisting of two non-identical subunits: a beta subunit (TrpG) and a large alpha subunit (TrpE).</text>
</comment>
<dbReference type="AlphaFoldDB" id="A0A1V9FVF7"/>
<evidence type="ECO:0000256" key="4">
    <source>
        <dbReference type="ARBA" id="ARBA00022723"/>
    </source>
</evidence>
<dbReference type="GO" id="GO:0000162">
    <property type="term" value="P:L-tryptophan biosynthetic process"/>
    <property type="evidence" value="ECO:0007669"/>
    <property type="project" value="TreeGrafter"/>
</dbReference>
<evidence type="ECO:0000259" key="9">
    <source>
        <dbReference type="Pfam" id="PF00425"/>
    </source>
</evidence>
<comment type="cofactor">
    <cofactor evidence="1">
        <name>Mg(2+)</name>
        <dbReference type="ChEBI" id="CHEBI:18420"/>
    </cofactor>
</comment>
<evidence type="ECO:0000259" key="10">
    <source>
        <dbReference type="Pfam" id="PF04715"/>
    </source>
</evidence>
<dbReference type="SUPFAM" id="SSF56322">
    <property type="entry name" value="ADC synthase"/>
    <property type="match status" value="1"/>
</dbReference>
<evidence type="ECO:0000256" key="2">
    <source>
        <dbReference type="ARBA" id="ARBA00011575"/>
    </source>
</evidence>
<dbReference type="Pfam" id="PF00425">
    <property type="entry name" value="Chorismate_bind"/>
    <property type="match status" value="1"/>
</dbReference>
<evidence type="ECO:0000256" key="6">
    <source>
        <dbReference type="ARBA" id="ARBA00023239"/>
    </source>
</evidence>
<evidence type="ECO:0000256" key="7">
    <source>
        <dbReference type="ARBA" id="ARBA00025634"/>
    </source>
</evidence>
<organism evidence="11 12">
    <name type="scientific">Niastella vici</name>
    <dbReference type="NCBI Taxonomy" id="1703345"/>
    <lineage>
        <taxon>Bacteria</taxon>
        <taxon>Pseudomonadati</taxon>
        <taxon>Bacteroidota</taxon>
        <taxon>Chitinophagia</taxon>
        <taxon>Chitinophagales</taxon>
        <taxon>Chitinophagaceae</taxon>
        <taxon>Niastella</taxon>
    </lineage>
</organism>
<keyword evidence="12" id="KW-1185">Reference proteome</keyword>
<name>A0A1V9FVF7_9BACT</name>
<evidence type="ECO:0000313" key="11">
    <source>
        <dbReference type="EMBL" id="OQP62314.1"/>
    </source>
</evidence>
<keyword evidence="5" id="KW-0460">Magnesium</keyword>
<feature type="domain" description="Anthranilate synthase component I N-terminal" evidence="10">
    <location>
        <begin position="16"/>
        <end position="170"/>
    </location>
</feature>
<dbReference type="Pfam" id="PF04715">
    <property type="entry name" value="Anth_synt_I_N"/>
    <property type="match status" value="1"/>
</dbReference>
<comment type="caution">
    <text evidence="11">The sequence shown here is derived from an EMBL/GenBank/DDBJ whole genome shotgun (WGS) entry which is preliminary data.</text>
</comment>
<dbReference type="GO" id="GO:0046872">
    <property type="term" value="F:metal ion binding"/>
    <property type="evidence" value="ECO:0007669"/>
    <property type="project" value="UniProtKB-KW"/>
</dbReference>
<dbReference type="EMBL" id="LVYD01000051">
    <property type="protein sequence ID" value="OQP62314.1"/>
    <property type="molecule type" value="Genomic_DNA"/>
</dbReference>
<comment type="function">
    <text evidence="7">Part of a heterotetrameric complex that catalyzes the two-step biosynthesis of anthranilate, an intermediate in the biosynthesis of L-tryptophan. In the first step, the glutamine-binding beta subunit (TrpG) of anthranilate synthase (AS) provides the glutamine amidotransferase activity which generates ammonia as a substrate that, along with chorismate, is used in the second step, catalyzed by the large alpha subunit of AS (TrpE) to produce anthranilate. In the absence of TrpG, TrpE can synthesize anthranilate directly from chorismate and high concentrations of ammonia.</text>
</comment>
<evidence type="ECO:0000256" key="5">
    <source>
        <dbReference type="ARBA" id="ARBA00022842"/>
    </source>
</evidence>
<dbReference type="InterPro" id="IPR006805">
    <property type="entry name" value="Anth_synth_I_N"/>
</dbReference>
<dbReference type="InterPro" id="IPR005801">
    <property type="entry name" value="ADC_synthase"/>
</dbReference>
<protein>
    <recommendedName>
        <fullName evidence="3">Anthranilate synthase component 1</fullName>
    </recommendedName>
</protein>
<evidence type="ECO:0000256" key="3">
    <source>
        <dbReference type="ARBA" id="ARBA00020653"/>
    </source>
</evidence>
<dbReference type="InterPro" id="IPR015890">
    <property type="entry name" value="Chorismate_C"/>
</dbReference>
<evidence type="ECO:0000313" key="12">
    <source>
        <dbReference type="Proteomes" id="UP000192796"/>
    </source>
</evidence>
<reference evidence="11 12" key="1">
    <citation type="submission" date="2016-03" db="EMBL/GenBank/DDBJ databases">
        <title>Niastella vici sp. nov., isolated from farmland soil.</title>
        <authorList>
            <person name="Chen L."/>
            <person name="Wang D."/>
            <person name="Yang S."/>
            <person name="Wang G."/>
        </authorList>
    </citation>
    <scope>NUCLEOTIDE SEQUENCE [LARGE SCALE GENOMIC DNA]</scope>
    <source>
        <strain evidence="11 12">DJ57</strain>
    </source>
</reference>
<sequence>MKKINITTNCKKLLADVFTPVGIYLRVRDRFRDTVLLESTDHHAADNSYSFICINAIAGIEITSSKSIEFKLPGLPPEKTAISNSAEVPEKLWEFMQRFEVIPPDGGSRETKFAQGLYGYTTYDAVQFFDTIQLGVERKSPEGKPVVPLMRYRLYQYVIAINHHKDELFICENTMPGVESEGAVVESLIRSKDVPVYPFKTKGAEASNMTDDDYMNMVKKGIQSCLRGDVFQIVLSRCFEQGFTGDEFAVYRALRSINPSPYLFFFDYGDYKLMGSSPEAQLIMKNGKAVVHPIAGTFKRTGDDETDQREAERLLHDAKENAEHVMLVDLARNDLSRLCDEVKVDHYREVQYYSHVIHLVSEVSGKVRAGSNPFALLAKTFPAGTLSGAPKFKAMELIDAFEPTARSYYGGAIGFMGFDGQCNHAIMIRTFMSRQNKLIYQAGAGIVAASKPESELQEVNNKLGALKKAIVFAQEII</sequence>
<keyword evidence="4" id="KW-0479">Metal-binding</keyword>
<dbReference type="Gene3D" id="3.60.120.10">
    <property type="entry name" value="Anthranilate synthase"/>
    <property type="match status" value="1"/>
</dbReference>
<keyword evidence="6" id="KW-0456">Lyase</keyword>
<dbReference type="PRINTS" id="PR00095">
    <property type="entry name" value="ANTSNTHASEI"/>
</dbReference>
<dbReference type="RefSeq" id="WP_081149196.1">
    <property type="nucleotide sequence ID" value="NZ_LVYD01000051.1"/>
</dbReference>
<dbReference type="OrthoDB" id="9803598at2"/>
<dbReference type="Proteomes" id="UP000192796">
    <property type="component" value="Unassembled WGS sequence"/>
</dbReference>
<dbReference type="InterPro" id="IPR019999">
    <property type="entry name" value="Anth_synth_I-like"/>
</dbReference>
<proteinExistence type="predicted"/>
<dbReference type="PANTHER" id="PTHR11236">
    <property type="entry name" value="AMINOBENZOATE/ANTHRANILATE SYNTHASE"/>
    <property type="match status" value="1"/>
</dbReference>
<accession>A0A1V9FVF7</accession>
<comment type="catalytic activity">
    <reaction evidence="8">
        <text>chorismate + L-glutamine = anthranilate + pyruvate + L-glutamate + H(+)</text>
        <dbReference type="Rhea" id="RHEA:21732"/>
        <dbReference type="ChEBI" id="CHEBI:15361"/>
        <dbReference type="ChEBI" id="CHEBI:15378"/>
        <dbReference type="ChEBI" id="CHEBI:16567"/>
        <dbReference type="ChEBI" id="CHEBI:29748"/>
        <dbReference type="ChEBI" id="CHEBI:29985"/>
        <dbReference type="ChEBI" id="CHEBI:58359"/>
        <dbReference type="EC" id="4.1.3.27"/>
    </reaction>
</comment>
<gene>
    <name evidence="11" type="ORF">A3860_28525</name>
</gene>
<dbReference type="PANTHER" id="PTHR11236:SF48">
    <property type="entry name" value="ISOCHORISMATE SYNTHASE MENF"/>
    <property type="match status" value="1"/>
</dbReference>
<evidence type="ECO:0000256" key="8">
    <source>
        <dbReference type="ARBA" id="ARBA00047683"/>
    </source>
</evidence>
<dbReference type="STRING" id="1703345.A3860_28525"/>
<feature type="domain" description="Chorismate-utilising enzyme C-terminal" evidence="9">
    <location>
        <begin position="211"/>
        <end position="462"/>
    </location>
</feature>